<reference evidence="2 3" key="1">
    <citation type="submission" date="2018-06" db="EMBL/GenBank/DDBJ databases">
        <title>Comparative genomics reveals the genomic features of Rhizophagus irregularis, R. cerebriforme, R. diaphanum and Gigaspora rosea, and their symbiotic lifestyle signature.</title>
        <authorList>
            <person name="Morin E."/>
            <person name="San Clemente H."/>
            <person name="Chen E.C.H."/>
            <person name="De La Providencia I."/>
            <person name="Hainaut M."/>
            <person name="Kuo A."/>
            <person name="Kohler A."/>
            <person name="Murat C."/>
            <person name="Tang N."/>
            <person name="Roy S."/>
            <person name="Loubradou J."/>
            <person name="Henrissat B."/>
            <person name="Grigoriev I.V."/>
            <person name="Corradi N."/>
            <person name="Roux C."/>
            <person name="Martin F.M."/>
        </authorList>
    </citation>
    <scope>NUCLEOTIDE SEQUENCE [LARGE SCALE GENOMIC DNA]</scope>
    <source>
        <strain evidence="2 3">DAOM 227022</strain>
    </source>
</reference>
<dbReference type="Pfam" id="PF08238">
    <property type="entry name" value="Sel1"/>
    <property type="match status" value="4"/>
</dbReference>
<organism evidence="2 3">
    <name type="scientific">Glomus cerebriforme</name>
    <dbReference type="NCBI Taxonomy" id="658196"/>
    <lineage>
        <taxon>Eukaryota</taxon>
        <taxon>Fungi</taxon>
        <taxon>Fungi incertae sedis</taxon>
        <taxon>Mucoromycota</taxon>
        <taxon>Glomeromycotina</taxon>
        <taxon>Glomeromycetes</taxon>
        <taxon>Glomerales</taxon>
        <taxon>Glomeraceae</taxon>
        <taxon>Glomus</taxon>
    </lineage>
</organism>
<dbReference type="GO" id="GO:0005524">
    <property type="term" value="F:ATP binding"/>
    <property type="evidence" value="ECO:0007669"/>
    <property type="project" value="InterPro"/>
</dbReference>
<feature type="domain" description="Protein kinase" evidence="1">
    <location>
        <begin position="18"/>
        <end position="303"/>
    </location>
</feature>
<name>A0A397SG44_9GLOM</name>
<protein>
    <submittedName>
        <fullName evidence="2">Kinase-like domain-containing protein</fullName>
    </submittedName>
</protein>
<dbReference type="InterPro" id="IPR011009">
    <property type="entry name" value="Kinase-like_dom_sf"/>
</dbReference>
<dbReference type="GO" id="GO:0004672">
    <property type="term" value="F:protein kinase activity"/>
    <property type="evidence" value="ECO:0007669"/>
    <property type="project" value="InterPro"/>
</dbReference>
<dbReference type="PROSITE" id="PS50011">
    <property type="entry name" value="PROTEIN_KINASE_DOM"/>
    <property type="match status" value="1"/>
</dbReference>
<dbReference type="InterPro" id="IPR011990">
    <property type="entry name" value="TPR-like_helical_dom_sf"/>
</dbReference>
<dbReference type="SMART" id="SM00671">
    <property type="entry name" value="SEL1"/>
    <property type="match status" value="4"/>
</dbReference>
<dbReference type="InterPro" id="IPR001245">
    <property type="entry name" value="Ser-Thr/Tyr_kinase_cat_dom"/>
</dbReference>
<dbReference type="Proteomes" id="UP000265703">
    <property type="component" value="Unassembled WGS sequence"/>
</dbReference>
<dbReference type="SUPFAM" id="SSF56112">
    <property type="entry name" value="Protein kinase-like (PK-like)"/>
    <property type="match status" value="1"/>
</dbReference>
<dbReference type="SUPFAM" id="SSF81901">
    <property type="entry name" value="HCP-like"/>
    <property type="match status" value="1"/>
</dbReference>
<keyword evidence="2" id="KW-0418">Kinase</keyword>
<evidence type="ECO:0000313" key="2">
    <source>
        <dbReference type="EMBL" id="RIA85220.1"/>
    </source>
</evidence>
<dbReference type="InterPro" id="IPR053301">
    <property type="entry name" value="F-box_motif"/>
</dbReference>
<gene>
    <name evidence="2" type="ORF">C1645_727823</name>
</gene>
<dbReference type="OrthoDB" id="2386054at2759"/>
<accession>A0A397SG44</accession>
<keyword evidence="3" id="KW-1185">Reference proteome</keyword>
<evidence type="ECO:0000259" key="1">
    <source>
        <dbReference type="PROSITE" id="PS50011"/>
    </source>
</evidence>
<sequence>MPTPLKNVTIKSHEMTRPNPPIIIGTGSLGKIYKVQYKGNDSIIKSTKDDLDTILEEFHIHYKLREHENILKFYGIITKADKIALIYEYASHGKLTTFLKNNSSSISSNMTSSSLSNNNSIGWDIKSKLCHDITLALFHCHELNISDFTLKLDDIYLTDNWTVKIAGFKNNNNKRIRDESLNAFSTFQSIGTIHWDAPETISSDQEMKSSFINQPKLANIYSLGLIFWAIAMNGKIPYEGMTHDKIIEEKQRYNSNELLQKLLPQSIPSEFSNIIFKMTKYAPRQRPRLLEILCILEGLYDFNNNQQEVSSLKENLKLIRRESNFSDNLFSNHSDSRNIIRASQFYSSLPCLPTYKNSQSMDSTDSLINNSFNKNRNSKNSNQDYRRLSKADVDLLGQITMLYLESEKFGFDWLIKNLKHLIETEKTDPKKCFELINLDLNRPHRLCILGYFYEEGFGTVRDTKQAYKYYKKLAEMGDNYAQNHLALCYQDGIGVERDDLKAFDWFKESASGGNVSAQNNLAMCYDYGKGTSTNYVKAFNLYKSAAEGGNVMAQYSLSLCYEGGYGTDEDKKEARKWLEIAANNGNMAAIETLRARKRKFGVFFKRLLSSKKFSKRFSCKTSSKIPRLPSQNIDDDVY</sequence>
<dbReference type="InterPro" id="IPR000719">
    <property type="entry name" value="Prot_kinase_dom"/>
</dbReference>
<dbReference type="Gene3D" id="1.10.510.10">
    <property type="entry name" value="Transferase(Phosphotransferase) domain 1"/>
    <property type="match status" value="1"/>
</dbReference>
<dbReference type="EMBL" id="QKYT01000439">
    <property type="protein sequence ID" value="RIA85220.1"/>
    <property type="molecule type" value="Genomic_DNA"/>
</dbReference>
<dbReference type="InterPro" id="IPR006597">
    <property type="entry name" value="Sel1-like"/>
</dbReference>
<comment type="caution">
    <text evidence="2">The sequence shown here is derived from an EMBL/GenBank/DDBJ whole genome shotgun (WGS) entry which is preliminary data.</text>
</comment>
<proteinExistence type="predicted"/>
<evidence type="ECO:0000313" key="3">
    <source>
        <dbReference type="Proteomes" id="UP000265703"/>
    </source>
</evidence>
<dbReference type="AlphaFoldDB" id="A0A397SG44"/>
<dbReference type="PANTHER" id="PTHR45088">
    <property type="entry name" value="OSJNBA0022H21.17 PROTEIN"/>
    <property type="match status" value="1"/>
</dbReference>
<dbReference type="Gene3D" id="1.25.40.10">
    <property type="entry name" value="Tetratricopeptide repeat domain"/>
    <property type="match status" value="1"/>
</dbReference>
<dbReference type="Pfam" id="PF07714">
    <property type="entry name" value="PK_Tyr_Ser-Thr"/>
    <property type="match status" value="1"/>
</dbReference>
<dbReference type="PANTHER" id="PTHR45088:SF1">
    <property type="entry name" value="OS04G0476000 PROTEIN"/>
    <property type="match status" value="1"/>
</dbReference>
<keyword evidence="2" id="KW-0808">Transferase</keyword>